<dbReference type="Pfam" id="PF00288">
    <property type="entry name" value="GHMP_kinases_N"/>
    <property type="match status" value="1"/>
</dbReference>
<keyword evidence="8 10" id="KW-0414">Isoprene biosynthesis</keyword>
<dbReference type="InterPro" id="IPR004424">
    <property type="entry name" value="IspE"/>
</dbReference>
<feature type="domain" description="GHMP kinase N-terminal" evidence="11">
    <location>
        <begin position="70"/>
        <end position="149"/>
    </location>
</feature>
<evidence type="ECO:0000256" key="10">
    <source>
        <dbReference type="HAMAP-Rule" id="MF_00061"/>
    </source>
</evidence>
<dbReference type="GO" id="GO:0019288">
    <property type="term" value="P:isopentenyl diphosphate biosynthetic process, methylerythritol 4-phosphate pathway"/>
    <property type="evidence" value="ECO:0007669"/>
    <property type="project" value="UniProtKB-UniRule"/>
</dbReference>
<dbReference type="EC" id="2.7.1.148" evidence="2 10"/>
<dbReference type="PIRSF" id="PIRSF010376">
    <property type="entry name" value="IspE"/>
    <property type="match status" value="1"/>
</dbReference>
<dbReference type="Gene3D" id="3.30.70.890">
    <property type="entry name" value="GHMP kinase, C-terminal domain"/>
    <property type="match status" value="1"/>
</dbReference>
<evidence type="ECO:0000256" key="8">
    <source>
        <dbReference type="ARBA" id="ARBA00023229"/>
    </source>
</evidence>
<dbReference type="OrthoDB" id="9809438at2"/>
<dbReference type="Pfam" id="PF08544">
    <property type="entry name" value="GHMP_kinases_C"/>
    <property type="match status" value="1"/>
</dbReference>
<dbReference type="InterPro" id="IPR006204">
    <property type="entry name" value="GHMP_kinase_N_dom"/>
</dbReference>
<feature type="active site" evidence="10">
    <location>
        <position position="13"/>
    </location>
</feature>
<evidence type="ECO:0000256" key="7">
    <source>
        <dbReference type="ARBA" id="ARBA00022840"/>
    </source>
</evidence>
<evidence type="ECO:0000259" key="12">
    <source>
        <dbReference type="Pfam" id="PF08544"/>
    </source>
</evidence>
<gene>
    <name evidence="10" type="primary">ispE</name>
    <name evidence="13" type="ORF">DFR47_10165</name>
</gene>
<dbReference type="InterPro" id="IPR013750">
    <property type="entry name" value="GHMP_kinase_C_dom"/>
</dbReference>
<dbReference type="InterPro" id="IPR020568">
    <property type="entry name" value="Ribosomal_Su5_D2-typ_SF"/>
</dbReference>
<name>A0A366E9M5_9HYPH</name>
<dbReference type="SUPFAM" id="SSF54211">
    <property type="entry name" value="Ribosomal protein S5 domain 2-like"/>
    <property type="match status" value="1"/>
</dbReference>
<feature type="active site" evidence="10">
    <location>
        <position position="141"/>
    </location>
</feature>
<dbReference type="GO" id="GO:0050515">
    <property type="term" value="F:4-(cytidine 5'-diphospho)-2-C-methyl-D-erythritol kinase activity"/>
    <property type="evidence" value="ECO:0007669"/>
    <property type="project" value="UniProtKB-UniRule"/>
</dbReference>
<evidence type="ECO:0000256" key="1">
    <source>
        <dbReference type="ARBA" id="ARBA00009684"/>
    </source>
</evidence>
<reference evidence="13 14" key="1">
    <citation type="submission" date="2018-06" db="EMBL/GenBank/DDBJ databases">
        <title>Genomic Encyclopedia of Type Strains, Phase IV (KMG-IV): sequencing the most valuable type-strain genomes for metagenomic binning, comparative biology and taxonomic classification.</title>
        <authorList>
            <person name="Goeker M."/>
        </authorList>
    </citation>
    <scope>NUCLEOTIDE SEQUENCE [LARGE SCALE GENOMIC DNA]</scope>
    <source>
        <strain evidence="13 14">DSM 25619</strain>
    </source>
</reference>
<keyword evidence="14" id="KW-1185">Reference proteome</keyword>
<comment type="pathway">
    <text evidence="10">Isoprenoid biosynthesis; isopentenyl diphosphate biosynthesis via DXP pathway; isopentenyl diphosphate from 1-deoxy-D-xylulose 5-phosphate: step 3/6.</text>
</comment>
<evidence type="ECO:0000256" key="4">
    <source>
        <dbReference type="ARBA" id="ARBA00022679"/>
    </source>
</evidence>
<dbReference type="InterPro" id="IPR036554">
    <property type="entry name" value="GHMP_kinase_C_sf"/>
</dbReference>
<keyword evidence="5 10" id="KW-0547">Nucleotide-binding</keyword>
<feature type="domain" description="GHMP kinase C-terminal" evidence="12">
    <location>
        <begin position="224"/>
        <end position="280"/>
    </location>
</feature>
<dbReference type="NCBIfam" id="TIGR00154">
    <property type="entry name" value="ispE"/>
    <property type="match status" value="1"/>
</dbReference>
<protein>
    <recommendedName>
        <fullName evidence="3 10">4-diphosphocytidyl-2-C-methyl-D-erythritol kinase</fullName>
        <shortName evidence="10">CMK</shortName>
        <ecNumber evidence="2 10">2.7.1.148</ecNumber>
    </recommendedName>
    <alternativeName>
        <fullName evidence="9 10">4-(cytidine-5'-diphospho)-2-C-methyl-D-erythritol kinase</fullName>
    </alternativeName>
</protein>
<evidence type="ECO:0000313" key="13">
    <source>
        <dbReference type="EMBL" id="RBO98469.1"/>
    </source>
</evidence>
<comment type="catalytic activity">
    <reaction evidence="10">
        <text>4-CDP-2-C-methyl-D-erythritol + ATP = 4-CDP-2-C-methyl-D-erythritol 2-phosphate + ADP + H(+)</text>
        <dbReference type="Rhea" id="RHEA:18437"/>
        <dbReference type="ChEBI" id="CHEBI:15378"/>
        <dbReference type="ChEBI" id="CHEBI:30616"/>
        <dbReference type="ChEBI" id="CHEBI:57823"/>
        <dbReference type="ChEBI" id="CHEBI:57919"/>
        <dbReference type="ChEBI" id="CHEBI:456216"/>
        <dbReference type="EC" id="2.7.1.148"/>
    </reaction>
</comment>
<dbReference type="SUPFAM" id="SSF55060">
    <property type="entry name" value="GHMP Kinase, C-terminal domain"/>
    <property type="match status" value="1"/>
</dbReference>
<accession>A0A366E9M5</accession>
<evidence type="ECO:0000256" key="9">
    <source>
        <dbReference type="ARBA" id="ARBA00032554"/>
    </source>
</evidence>
<dbReference type="PANTHER" id="PTHR43527:SF2">
    <property type="entry name" value="4-DIPHOSPHOCYTIDYL-2-C-METHYL-D-ERYTHRITOL KINASE, CHLOROPLASTIC"/>
    <property type="match status" value="1"/>
</dbReference>
<evidence type="ECO:0000259" key="11">
    <source>
        <dbReference type="Pfam" id="PF00288"/>
    </source>
</evidence>
<keyword evidence="4 10" id="KW-0808">Transferase</keyword>
<dbReference type="HAMAP" id="MF_00061">
    <property type="entry name" value="IspE"/>
    <property type="match status" value="1"/>
</dbReference>
<dbReference type="UniPathway" id="UPA00056">
    <property type="reaction ID" value="UER00094"/>
</dbReference>
<dbReference type="NCBIfam" id="NF011202">
    <property type="entry name" value="PRK14608.1"/>
    <property type="match status" value="1"/>
</dbReference>
<dbReference type="EMBL" id="QNRH01000001">
    <property type="protein sequence ID" value="RBO98469.1"/>
    <property type="molecule type" value="Genomic_DNA"/>
</dbReference>
<evidence type="ECO:0000256" key="5">
    <source>
        <dbReference type="ARBA" id="ARBA00022741"/>
    </source>
</evidence>
<dbReference type="Proteomes" id="UP000252893">
    <property type="component" value="Unassembled WGS sequence"/>
</dbReference>
<evidence type="ECO:0000256" key="2">
    <source>
        <dbReference type="ARBA" id="ARBA00012052"/>
    </source>
</evidence>
<evidence type="ECO:0000256" key="6">
    <source>
        <dbReference type="ARBA" id="ARBA00022777"/>
    </source>
</evidence>
<organism evidence="13 14">
    <name type="scientific">Pseudochrobactrum asaccharolyticum</name>
    <dbReference type="NCBI Taxonomy" id="354351"/>
    <lineage>
        <taxon>Bacteria</taxon>
        <taxon>Pseudomonadati</taxon>
        <taxon>Pseudomonadota</taxon>
        <taxon>Alphaproteobacteria</taxon>
        <taxon>Hyphomicrobiales</taxon>
        <taxon>Brucellaceae</taxon>
        <taxon>Pseudochrobactrum</taxon>
    </lineage>
</organism>
<comment type="caution">
    <text evidence="13">The sequence shown here is derived from an EMBL/GenBank/DDBJ whole genome shotgun (WGS) entry which is preliminary data.</text>
</comment>
<dbReference type="Gene3D" id="3.30.230.10">
    <property type="match status" value="1"/>
</dbReference>
<dbReference type="InterPro" id="IPR014721">
    <property type="entry name" value="Ribsml_uS5_D2-typ_fold_subgr"/>
</dbReference>
<dbReference type="GO" id="GO:0005524">
    <property type="term" value="F:ATP binding"/>
    <property type="evidence" value="ECO:0007669"/>
    <property type="project" value="UniProtKB-UniRule"/>
</dbReference>
<dbReference type="PANTHER" id="PTHR43527">
    <property type="entry name" value="4-DIPHOSPHOCYTIDYL-2-C-METHYL-D-ERYTHRITOL KINASE, CHLOROPLASTIC"/>
    <property type="match status" value="1"/>
</dbReference>
<keyword evidence="7 10" id="KW-0067">ATP-binding</keyword>
<feature type="binding site" evidence="10">
    <location>
        <begin position="99"/>
        <end position="109"/>
    </location>
    <ligand>
        <name>ATP</name>
        <dbReference type="ChEBI" id="CHEBI:30616"/>
    </ligand>
</feature>
<evidence type="ECO:0000313" key="14">
    <source>
        <dbReference type="Proteomes" id="UP000252893"/>
    </source>
</evidence>
<sequence length="312" mass="33715">MLYSTLTATAYAKLNLALHVTGQRNDGYHLLDTLVAFADYGDELSVSIAEQDSFTLSGRFGAGLPVDGGNLVLKARDLLRAHFPQHNTPVAIHLEKKLPVASGIGGGSSDAATVLALLHKLWNIQPEQALLEQICLQLGADVPMCLHGQLHGGTLIAKGIGEELQTLSALPVLPLVLVNDGTAISTPQIFKHLRKRDNPALQDIGARHSQTDLCDYLKTTRNDLFQPAAEIAPQLPQIVKLLQDSGAEYAQMSGSGATCFGIYATLSEAQLAAEQLQQQNPHWFICASTTLPLKRIPKSVSGFRDKMRVKQK</sequence>
<dbReference type="AlphaFoldDB" id="A0A366E9M5"/>
<keyword evidence="6 10" id="KW-0418">Kinase</keyword>
<proteinExistence type="inferred from homology"/>
<evidence type="ECO:0000256" key="3">
    <source>
        <dbReference type="ARBA" id="ARBA00017473"/>
    </source>
</evidence>
<dbReference type="GO" id="GO:0016114">
    <property type="term" value="P:terpenoid biosynthetic process"/>
    <property type="evidence" value="ECO:0007669"/>
    <property type="project" value="UniProtKB-UniRule"/>
</dbReference>
<comment type="function">
    <text evidence="10">Catalyzes the phosphorylation of the position 2 hydroxy group of 4-diphosphocytidyl-2C-methyl-D-erythritol.</text>
</comment>
<comment type="similarity">
    <text evidence="1 10">Belongs to the GHMP kinase family. IspE subfamily.</text>
</comment>